<dbReference type="EMBL" id="CAFBPI010000020">
    <property type="protein sequence ID" value="CAB5011205.1"/>
    <property type="molecule type" value="Genomic_DNA"/>
</dbReference>
<dbReference type="UniPathway" id="UPA00028">
    <property type="reaction ID" value="UER00005"/>
</dbReference>
<evidence type="ECO:0000313" key="14">
    <source>
        <dbReference type="EMBL" id="CAB4957864.1"/>
    </source>
</evidence>
<comment type="pathway">
    <text evidence="1">Cofactor biosynthesis; (R)-pantothenate biosynthesis; (R)-pantothenate from (R)-pantoate and beta-alanine: step 1/1.</text>
</comment>
<evidence type="ECO:0000313" key="15">
    <source>
        <dbReference type="EMBL" id="CAB5011205.1"/>
    </source>
</evidence>
<evidence type="ECO:0000313" key="12">
    <source>
        <dbReference type="EMBL" id="CAB4720437.1"/>
    </source>
</evidence>
<evidence type="ECO:0000256" key="1">
    <source>
        <dbReference type="ARBA" id="ARBA00004990"/>
    </source>
</evidence>
<dbReference type="Pfam" id="PF02569">
    <property type="entry name" value="Pantoate_ligase"/>
    <property type="match status" value="1"/>
</dbReference>
<dbReference type="AlphaFoldDB" id="A0A6J6AUP3"/>
<dbReference type="GO" id="GO:0004592">
    <property type="term" value="F:pantoate-beta-alanine ligase activity"/>
    <property type="evidence" value="ECO:0007669"/>
    <property type="project" value="UniProtKB-EC"/>
</dbReference>
<evidence type="ECO:0000313" key="13">
    <source>
        <dbReference type="EMBL" id="CAB4898497.1"/>
    </source>
</evidence>
<dbReference type="Gene3D" id="3.30.1300.10">
    <property type="entry name" value="Pantoate-beta-alanine ligase, C-terminal domain"/>
    <property type="match status" value="1"/>
</dbReference>
<evidence type="ECO:0000313" key="9">
    <source>
        <dbReference type="EMBL" id="CAB4530670.1"/>
    </source>
</evidence>
<dbReference type="GO" id="GO:0005524">
    <property type="term" value="F:ATP binding"/>
    <property type="evidence" value="ECO:0007669"/>
    <property type="project" value="UniProtKB-KW"/>
</dbReference>
<evidence type="ECO:0000256" key="5">
    <source>
        <dbReference type="ARBA" id="ARBA00022655"/>
    </source>
</evidence>
<evidence type="ECO:0000256" key="7">
    <source>
        <dbReference type="ARBA" id="ARBA00022840"/>
    </source>
</evidence>
<keyword evidence="7" id="KW-0067">ATP-binding</keyword>
<dbReference type="InterPro" id="IPR014729">
    <property type="entry name" value="Rossmann-like_a/b/a_fold"/>
</dbReference>
<evidence type="ECO:0000256" key="4">
    <source>
        <dbReference type="ARBA" id="ARBA00022598"/>
    </source>
</evidence>
<evidence type="ECO:0000256" key="2">
    <source>
        <dbReference type="ARBA" id="ARBA00009256"/>
    </source>
</evidence>
<dbReference type="GO" id="GO:0015940">
    <property type="term" value="P:pantothenate biosynthetic process"/>
    <property type="evidence" value="ECO:0007669"/>
    <property type="project" value="UniProtKB-UniPathway"/>
</dbReference>
<dbReference type="PANTHER" id="PTHR21299:SF1">
    <property type="entry name" value="PANTOATE--BETA-ALANINE LIGASE"/>
    <property type="match status" value="1"/>
</dbReference>
<dbReference type="InterPro" id="IPR003721">
    <property type="entry name" value="Pantoate_ligase"/>
</dbReference>
<keyword evidence="4" id="KW-0436">Ligase</keyword>
<dbReference type="NCBIfam" id="TIGR00018">
    <property type="entry name" value="panC"/>
    <property type="match status" value="1"/>
</dbReference>
<evidence type="ECO:0000256" key="6">
    <source>
        <dbReference type="ARBA" id="ARBA00022741"/>
    </source>
</evidence>
<dbReference type="PANTHER" id="PTHR21299">
    <property type="entry name" value="CYTIDYLATE KINASE/PANTOATE-BETA-ALANINE LIGASE"/>
    <property type="match status" value="1"/>
</dbReference>
<evidence type="ECO:0000256" key="8">
    <source>
        <dbReference type="ARBA" id="ARBA00048258"/>
    </source>
</evidence>
<dbReference type="Gene3D" id="3.40.50.620">
    <property type="entry name" value="HUPs"/>
    <property type="match status" value="1"/>
</dbReference>
<dbReference type="GO" id="GO:0005829">
    <property type="term" value="C:cytosol"/>
    <property type="evidence" value="ECO:0007669"/>
    <property type="project" value="TreeGrafter"/>
</dbReference>
<evidence type="ECO:0000313" key="10">
    <source>
        <dbReference type="EMBL" id="CAB4583178.1"/>
    </source>
</evidence>
<gene>
    <name evidence="9" type="ORF">UFOPK1380_00242</name>
    <name evidence="10" type="ORF">UFOPK1778_00142</name>
    <name evidence="11" type="ORF">UFOPK1863_00092</name>
    <name evidence="12" type="ORF">UFOPK2689_00504</name>
    <name evidence="13" type="ORF">UFOPK3555_00779</name>
    <name evidence="14" type="ORF">UFOPK3874_00343</name>
    <name evidence="15" type="ORF">UFOPK4095_00474</name>
</gene>
<comment type="catalytic activity">
    <reaction evidence="8">
        <text>(R)-pantoate + beta-alanine + ATP = (R)-pantothenate + AMP + diphosphate + H(+)</text>
        <dbReference type="Rhea" id="RHEA:10912"/>
        <dbReference type="ChEBI" id="CHEBI:15378"/>
        <dbReference type="ChEBI" id="CHEBI:15980"/>
        <dbReference type="ChEBI" id="CHEBI:29032"/>
        <dbReference type="ChEBI" id="CHEBI:30616"/>
        <dbReference type="ChEBI" id="CHEBI:33019"/>
        <dbReference type="ChEBI" id="CHEBI:57966"/>
        <dbReference type="ChEBI" id="CHEBI:456215"/>
        <dbReference type="EC" id="6.3.2.1"/>
    </reaction>
</comment>
<dbReference type="InterPro" id="IPR042176">
    <property type="entry name" value="Pantoate_ligase_C"/>
</dbReference>
<keyword evidence="5" id="KW-0566">Pantothenate biosynthesis</keyword>
<name>A0A6J6AUP3_9ZZZZ</name>
<evidence type="ECO:0000313" key="11">
    <source>
        <dbReference type="EMBL" id="CAB4606040.1"/>
    </source>
</evidence>
<dbReference type="HAMAP" id="MF_00158">
    <property type="entry name" value="PanC"/>
    <property type="match status" value="1"/>
</dbReference>
<sequence>MELELKHPLAFVPTMGALHAGHQSLITIAKSYAPNVLVSVFVNPLQFENPDDLAQYPRDLDGDAVKAESAGATFVWSPTIEEIYPAQPSIINAGELGNLFEGVHRFGHFDGVLTVVKRLFDLINPQFAVFGEKDFQQFFLIKKMVKELALPIEIIQAPIVREADGLAMSSRNIRLTSDSRTISLVLSRALESAAQEIDINKARKVLHEVLRAEPGFTIDYAEIIDENDFTLATEATLSPRAIIAGWINDLRLIDNMQMNCGGTR</sequence>
<dbReference type="EMBL" id="CAEZSC010000007">
    <property type="protein sequence ID" value="CAB4530670.1"/>
    <property type="molecule type" value="Genomic_DNA"/>
</dbReference>
<dbReference type="EMBL" id="CAEZUY010000003">
    <property type="protein sequence ID" value="CAB4606040.1"/>
    <property type="molecule type" value="Genomic_DNA"/>
</dbReference>
<organism evidence="9">
    <name type="scientific">freshwater metagenome</name>
    <dbReference type="NCBI Taxonomy" id="449393"/>
    <lineage>
        <taxon>unclassified sequences</taxon>
        <taxon>metagenomes</taxon>
        <taxon>ecological metagenomes</taxon>
    </lineage>
</organism>
<dbReference type="EMBL" id="CAFBME010000078">
    <property type="protein sequence ID" value="CAB4898497.1"/>
    <property type="molecule type" value="Genomic_DNA"/>
</dbReference>
<dbReference type="EMBL" id="CAEZYL010000020">
    <property type="protein sequence ID" value="CAB4720437.1"/>
    <property type="molecule type" value="Genomic_DNA"/>
</dbReference>
<reference evidence="9" key="1">
    <citation type="submission" date="2020-05" db="EMBL/GenBank/DDBJ databases">
        <authorList>
            <person name="Chiriac C."/>
            <person name="Salcher M."/>
            <person name="Ghai R."/>
            <person name="Kavagutti S V."/>
        </authorList>
    </citation>
    <scope>NUCLEOTIDE SEQUENCE</scope>
</reference>
<comment type="similarity">
    <text evidence="2">Belongs to the pantothenate synthetase family.</text>
</comment>
<accession>A0A6J6AUP3</accession>
<keyword evidence="6" id="KW-0547">Nucleotide-binding</keyword>
<dbReference type="EC" id="6.3.2.1" evidence="3"/>
<proteinExistence type="inferred from homology"/>
<protein>
    <recommendedName>
        <fullName evidence="3">pantoate--beta-alanine ligase (AMP-forming)</fullName>
        <ecNumber evidence="3">6.3.2.1</ecNumber>
    </recommendedName>
</protein>
<dbReference type="EMBL" id="CAEZUD010000003">
    <property type="protein sequence ID" value="CAB4583178.1"/>
    <property type="molecule type" value="Genomic_DNA"/>
</dbReference>
<dbReference type="EMBL" id="CAFBNS010000040">
    <property type="protein sequence ID" value="CAB4957864.1"/>
    <property type="molecule type" value="Genomic_DNA"/>
</dbReference>
<evidence type="ECO:0000256" key="3">
    <source>
        <dbReference type="ARBA" id="ARBA00012219"/>
    </source>
</evidence>
<dbReference type="SUPFAM" id="SSF52374">
    <property type="entry name" value="Nucleotidylyl transferase"/>
    <property type="match status" value="1"/>
</dbReference>